<feature type="compositionally biased region" description="Basic residues" evidence="1">
    <location>
        <begin position="158"/>
        <end position="169"/>
    </location>
</feature>
<feature type="compositionally biased region" description="Low complexity" evidence="1">
    <location>
        <begin position="59"/>
        <end position="68"/>
    </location>
</feature>
<dbReference type="EMBL" id="JACAGC010000024">
    <property type="protein sequence ID" value="KAF6280650.1"/>
    <property type="molecule type" value="Genomic_DNA"/>
</dbReference>
<accession>A0A7J7RWY9</accession>
<evidence type="ECO:0000313" key="2">
    <source>
        <dbReference type="EMBL" id="KAF6280650.1"/>
    </source>
</evidence>
<feature type="region of interest" description="Disordered" evidence="1">
    <location>
        <begin position="125"/>
        <end position="178"/>
    </location>
</feature>
<gene>
    <name evidence="2" type="ORF">mRhiFer1_005082</name>
</gene>
<dbReference type="Proteomes" id="UP000585614">
    <property type="component" value="Unassembled WGS sequence"/>
</dbReference>
<organism evidence="2 3">
    <name type="scientific">Rhinolophus ferrumequinum</name>
    <name type="common">Greater horseshoe bat</name>
    <dbReference type="NCBI Taxonomy" id="59479"/>
    <lineage>
        <taxon>Eukaryota</taxon>
        <taxon>Metazoa</taxon>
        <taxon>Chordata</taxon>
        <taxon>Craniata</taxon>
        <taxon>Vertebrata</taxon>
        <taxon>Euteleostomi</taxon>
        <taxon>Mammalia</taxon>
        <taxon>Eutheria</taxon>
        <taxon>Laurasiatheria</taxon>
        <taxon>Chiroptera</taxon>
        <taxon>Yinpterochiroptera</taxon>
        <taxon>Rhinolophoidea</taxon>
        <taxon>Rhinolophidae</taxon>
        <taxon>Rhinolophinae</taxon>
        <taxon>Rhinolophus</taxon>
    </lineage>
</organism>
<feature type="compositionally biased region" description="Basic and acidic residues" evidence="1">
    <location>
        <begin position="25"/>
        <end position="43"/>
    </location>
</feature>
<dbReference type="GO" id="GO:0070936">
    <property type="term" value="P:protein K48-linked ubiquitination"/>
    <property type="evidence" value="ECO:0007669"/>
    <property type="project" value="TreeGrafter"/>
</dbReference>
<proteinExistence type="predicted"/>
<dbReference type="PANTHER" id="PTHR14753">
    <property type="entry name" value="F-BOX ONLY PROTEIN 38"/>
    <property type="match status" value="1"/>
</dbReference>
<reference evidence="2 3" key="1">
    <citation type="journal article" date="2020" name="Nature">
        <title>Six reference-quality genomes reveal evolution of bat adaptations.</title>
        <authorList>
            <person name="Jebb D."/>
            <person name="Huang Z."/>
            <person name="Pippel M."/>
            <person name="Hughes G.M."/>
            <person name="Lavrichenko K."/>
            <person name="Devanna P."/>
            <person name="Winkler S."/>
            <person name="Jermiin L.S."/>
            <person name="Skirmuntt E.C."/>
            <person name="Katzourakis A."/>
            <person name="Burkitt-Gray L."/>
            <person name="Ray D.A."/>
            <person name="Sullivan K.A.M."/>
            <person name="Roscito J.G."/>
            <person name="Kirilenko B.M."/>
            <person name="Davalos L.M."/>
            <person name="Corthals A.P."/>
            <person name="Power M.L."/>
            <person name="Jones G."/>
            <person name="Ransome R.D."/>
            <person name="Dechmann D.K.N."/>
            <person name="Locatelli A.G."/>
            <person name="Puechmaille S.J."/>
            <person name="Fedrigo O."/>
            <person name="Jarvis E.D."/>
            <person name="Hiller M."/>
            <person name="Vernes S.C."/>
            <person name="Myers E.W."/>
            <person name="Teeling E.C."/>
        </authorList>
    </citation>
    <scope>NUCLEOTIDE SEQUENCE [LARGE SCALE GENOMIC DNA]</scope>
    <source>
        <strain evidence="2">MRhiFer1</strain>
        <tissue evidence="2">Lung</tissue>
    </source>
</reference>
<feature type="compositionally biased region" description="Polar residues" evidence="1">
    <location>
        <begin position="47"/>
        <end position="58"/>
    </location>
</feature>
<feature type="region of interest" description="Disordered" evidence="1">
    <location>
        <begin position="25"/>
        <end position="109"/>
    </location>
</feature>
<dbReference type="GO" id="GO:0005634">
    <property type="term" value="C:nucleus"/>
    <property type="evidence" value="ECO:0007669"/>
    <property type="project" value="TreeGrafter"/>
</dbReference>
<dbReference type="InterPro" id="IPR042354">
    <property type="entry name" value="FBX38"/>
</dbReference>
<sequence length="457" mass="51739">MGQSKQFPLEESSCEKGCQVTSEQIKADMKAARDIPEKKKNKDVYPSCSSTTASTVGNSSSHSTASQSPAFVRTVTSGGSSEPSPPEVDVSRQCVCSPAGSEDSEAMEEGDAESSVCPRCCCHRPQEPQRRTSRCSDEERPSTSRACVVNGPDEVAKTKPRHAMKRKRTADKSTSTSDPVIEDDHVQVLVLKSKNLVGVTMTNCGITDLVLKDCPKMMFIHATRCRVLKHLKVENAPIVNRFDYAQCKKLNMDQVLDQILRMPPERNRIIYLRPMQQVDTLTLEQKLFSGPYPYHICIIHEFSNPPNVRNKVRIRSWMDTIANINQELIKYEFFPEAKRSEDDLKKYPKYPWGREIYTLEGVVDGAPYSMISDFPWLRSLRAAEPNSFARYDFEDDEESTIYAPRRKGQLSADICMETIGEEISEMRQMKKGVFQRVVAVFIHYCDVNGEPVEDDYI</sequence>
<protein>
    <submittedName>
        <fullName evidence="2">F-box protein 38</fullName>
    </submittedName>
</protein>
<evidence type="ECO:0000256" key="1">
    <source>
        <dbReference type="SAM" id="MobiDB-lite"/>
    </source>
</evidence>
<feature type="region of interest" description="Disordered" evidence="1">
    <location>
        <begin position="1"/>
        <end position="20"/>
    </location>
</feature>
<comment type="caution">
    <text evidence="2">The sequence shown here is derived from an EMBL/GenBank/DDBJ whole genome shotgun (WGS) entry which is preliminary data.</text>
</comment>
<dbReference type="GO" id="GO:0005737">
    <property type="term" value="C:cytoplasm"/>
    <property type="evidence" value="ECO:0007669"/>
    <property type="project" value="TreeGrafter"/>
</dbReference>
<dbReference type="GO" id="GO:0031146">
    <property type="term" value="P:SCF-dependent proteasomal ubiquitin-dependent protein catabolic process"/>
    <property type="evidence" value="ECO:0007669"/>
    <property type="project" value="InterPro"/>
</dbReference>
<feature type="compositionally biased region" description="Basic and acidic residues" evidence="1">
    <location>
        <begin position="125"/>
        <end position="142"/>
    </location>
</feature>
<dbReference type="AlphaFoldDB" id="A0A7J7RWY9"/>
<evidence type="ECO:0000313" key="3">
    <source>
        <dbReference type="Proteomes" id="UP000585614"/>
    </source>
</evidence>
<name>A0A7J7RWY9_RHIFE</name>
<dbReference type="PANTHER" id="PTHR14753:SF3">
    <property type="entry name" value="F-BOX ONLY PROTEIN 38"/>
    <property type="match status" value="1"/>
</dbReference>